<dbReference type="GO" id="GO:0005737">
    <property type="term" value="C:cytoplasm"/>
    <property type="evidence" value="ECO:0007669"/>
    <property type="project" value="TreeGrafter"/>
</dbReference>
<evidence type="ECO:0000256" key="1">
    <source>
        <dbReference type="ARBA" id="ARBA00009005"/>
    </source>
</evidence>
<dbReference type="AlphaFoldDB" id="A0A0C5G8K6"/>
<proteinExistence type="evidence at transcript level"/>
<dbReference type="SUPFAM" id="SSF52129">
    <property type="entry name" value="Caspase-like"/>
    <property type="match status" value="1"/>
</dbReference>
<feature type="domain" description="Peptidase C14 caspase" evidence="3">
    <location>
        <begin position="7"/>
        <end position="326"/>
    </location>
</feature>
<name>A0A0C5G8K6_PICAB</name>
<feature type="region of interest" description="Disordered" evidence="2">
    <location>
        <begin position="150"/>
        <end position="169"/>
    </location>
</feature>
<dbReference type="Pfam" id="PF00656">
    <property type="entry name" value="Peptidase_C14"/>
    <property type="match status" value="1"/>
</dbReference>
<sequence length="340" mass="37664">MGNNDNKKYAVLVGCSYPNTENELHGCVNDVMRMQGILIHRFGFAKENINLLIDTDKSYTKPTGENIRKALVKMIKQAKPGDVLFFHYSGHGTLVPLHHSAGYECIVPCDFNLLTDEDFRLMVNMCPLGTSFTMISDSCHSGGLIDKEKEQIGPHATANRSLTDPETKSKSKFLPLDSLLRFLREETGEAEMEAHKIKSALFQLFGKKASSKVQSLVTDDCSFLEEMGTDTKGRGLEHHELQQGKQRIHPDMGILLSGCQTDETSEDACPTEDLSKAYGAFSNAIQTILAQHGKPISNGELVLGARKLLDEEEYSQHPCLYCSDNNADAAFLCEEDSAKH</sequence>
<dbReference type="Gene3D" id="3.40.50.12660">
    <property type="match status" value="2"/>
</dbReference>
<dbReference type="InterPro" id="IPR029030">
    <property type="entry name" value="Caspase-like_dom_sf"/>
</dbReference>
<dbReference type="InterPro" id="IPR050452">
    <property type="entry name" value="Metacaspase"/>
</dbReference>
<organism evidence="4">
    <name type="scientific">Picea abies</name>
    <name type="common">Norway spruce</name>
    <name type="synonym">Picea excelsa</name>
    <dbReference type="NCBI Taxonomy" id="3329"/>
    <lineage>
        <taxon>Eukaryota</taxon>
        <taxon>Viridiplantae</taxon>
        <taxon>Streptophyta</taxon>
        <taxon>Embryophyta</taxon>
        <taxon>Tracheophyta</taxon>
        <taxon>Spermatophyta</taxon>
        <taxon>Pinopsida</taxon>
        <taxon>Pinidae</taxon>
        <taxon>Conifers I</taxon>
        <taxon>Pinales</taxon>
        <taxon>Pinaceae</taxon>
        <taxon>Picea</taxon>
    </lineage>
</organism>
<comment type="similarity">
    <text evidence="1">Belongs to the peptidase C14B family.</text>
</comment>
<dbReference type="GO" id="GO:0004197">
    <property type="term" value="F:cysteine-type endopeptidase activity"/>
    <property type="evidence" value="ECO:0007669"/>
    <property type="project" value="InterPro"/>
</dbReference>
<accession>A0A0C5G8K6</accession>
<evidence type="ECO:0000256" key="2">
    <source>
        <dbReference type="SAM" id="MobiDB-lite"/>
    </source>
</evidence>
<evidence type="ECO:0000313" key="4">
    <source>
        <dbReference type="EMBL" id="AJP06423.1"/>
    </source>
</evidence>
<dbReference type="GO" id="GO:0006508">
    <property type="term" value="P:proteolysis"/>
    <property type="evidence" value="ECO:0007669"/>
    <property type="project" value="InterPro"/>
</dbReference>
<evidence type="ECO:0000259" key="3">
    <source>
        <dbReference type="Pfam" id="PF00656"/>
    </source>
</evidence>
<dbReference type="InterPro" id="IPR011600">
    <property type="entry name" value="Pept_C14_caspase"/>
</dbReference>
<protein>
    <submittedName>
        <fullName evidence="4">MC5</fullName>
    </submittedName>
</protein>
<dbReference type="PANTHER" id="PTHR48104">
    <property type="entry name" value="METACASPASE-4"/>
    <property type="match status" value="1"/>
</dbReference>
<dbReference type="PANTHER" id="PTHR48104:SF7">
    <property type="entry name" value="METACASPASE-9"/>
    <property type="match status" value="1"/>
</dbReference>
<dbReference type="EMBL" id="KP058500">
    <property type="protein sequence ID" value="AJP06423.1"/>
    <property type="molecule type" value="mRNA"/>
</dbReference>
<reference evidence="4" key="1">
    <citation type="submission" date="2014-10" db="EMBL/GenBank/DDBJ databases">
        <title>The putative cell death related metacaspase gene PaMC5 of Norway spruce.</title>
        <authorList>
            <person name="Jokipii-Lukkari S."/>
            <person name="Prestele J."/>
            <person name="Tuominen H."/>
        </authorList>
    </citation>
    <scope>NUCLEOTIDE SEQUENCE</scope>
</reference>